<evidence type="ECO:0000256" key="2">
    <source>
        <dbReference type="ARBA" id="ARBA00023002"/>
    </source>
</evidence>
<comment type="caution">
    <text evidence="3">The sequence shown here is derived from an EMBL/GenBank/DDBJ whole genome shotgun (WGS) entry which is preliminary data.</text>
</comment>
<name>A0ABW9E3Y2_9BURK</name>
<reference evidence="3 4" key="1">
    <citation type="journal article" date="2024" name="Chem. Sci.">
        <title>Discovery of megapolipeptins by genome mining of a Burkholderiales bacteria collection.</title>
        <authorList>
            <person name="Paulo B.S."/>
            <person name="Recchia M.J.J."/>
            <person name="Lee S."/>
            <person name="Fergusson C.H."/>
            <person name="Romanowski S.B."/>
            <person name="Hernandez A."/>
            <person name="Krull N."/>
            <person name="Liu D.Y."/>
            <person name="Cavanagh H."/>
            <person name="Bos A."/>
            <person name="Gray C.A."/>
            <person name="Murphy B.T."/>
            <person name="Linington R.G."/>
            <person name="Eustaquio A.S."/>
        </authorList>
    </citation>
    <scope>NUCLEOTIDE SEQUENCE [LARGE SCALE GENOMIC DNA]</scope>
    <source>
        <strain evidence="3 4">RL17-338-BIC-A</strain>
    </source>
</reference>
<evidence type="ECO:0000313" key="3">
    <source>
        <dbReference type="EMBL" id="MFM0641707.1"/>
    </source>
</evidence>
<dbReference type="Gene3D" id="3.40.50.720">
    <property type="entry name" value="NAD(P)-binding Rossmann-like Domain"/>
    <property type="match status" value="1"/>
</dbReference>
<proteinExistence type="inferred from homology"/>
<dbReference type="EMBL" id="JAQQCF010000047">
    <property type="protein sequence ID" value="MFM0641707.1"/>
    <property type="molecule type" value="Genomic_DNA"/>
</dbReference>
<organism evidence="3 4">
    <name type="scientific">Paraburkholderia metrosideri</name>
    <dbReference type="NCBI Taxonomy" id="580937"/>
    <lineage>
        <taxon>Bacteria</taxon>
        <taxon>Pseudomonadati</taxon>
        <taxon>Pseudomonadota</taxon>
        <taxon>Betaproteobacteria</taxon>
        <taxon>Burkholderiales</taxon>
        <taxon>Burkholderiaceae</taxon>
        <taxon>Paraburkholderia</taxon>
    </lineage>
</organism>
<gene>
    <name evidence="3" type="ORF">PQQ63_34015</name>
</gene>
<dbReference type="PANTHER" id="PTHR42760:SF133">
    <property type="entry name" value="3-OXOACYL-[ACYL-CARRIER-PROTEIN] REDUCTASE"/>
    <property type="match status" value="1"/>
</dbReference>
<dbReference type="RefSeq" id="WP_408340301.1">
    <property type="nucleotide sequence ID" value="NZ_JAQQCF010000047.1"/>
</dbReference>
<dbReference type="Proteomes" id="UP001629432">
    <property type="component" value="Unassembled WGS sequence"/>
</dbReference>
<protein>
    <submittedName>
        <fullName evidence="3">SDR family NAD(P)-dependent oxidoreductase</fullName>
    </submittedName>
</protein>
<dbReference type="PRINTS" id="PR00081">
    <property type="entry name" value="GDHRDH"/>
</dbReference>
<accession>A0ABW9E3Y2</accession>
<evidence type="ECO:0000313" key="4">
    <source>
        <dbReference type="Proteomes" id="UP001629432"/>
    </source>
</evidence>
<dbReference type="PROSITE" id="PS00061">
    <property type="entry name" value="ADH_SHORT"/>
    <property type="match status" value="1"/>
</dbReference>
<keyword evidence="4" id="KW-1185">Reference proteome</keyword>
<dbReference type="Pfam" id="PF13561">
    <property type="entry name" value="adh_short_C2"/>
    <property type="match status" value="1"/>
</dbReference>
<evidence type="ECO:0000256" key="1">
    <source>
        <dbReference type="ARBA" id="ARBA00006484"/>
    </source>
</evidence>
<dbReference type="CDD" id="cd05233">
    <property type="entry name" value="SDR_c"/>
    <property type="match status" value="1"/>
</dbReference>
<keyword evidence="2" id="KW-0560">Oxidoreductase</keyword>
<dbReference type="InterPro" id="IPR002347">
    <property type="entry name" value="SDR_fam"/>
</dbReference>
<dbReference type="SUPFAM" id="SSF51735">
    <property type="entry name" value="NAD(P)-binding Rossmann-fold domains"/>
    <property type="match status" value="1"/>
</dbReference>
<sequence length="276" mass="29000">MAGTISLRPSDANQSVRRTQGTHMSMQVQHVNMNLSGKTFLVTGAASGIGLATTRILLSAGANVAACDRDALDSIELGDGDGTLLRLRADISRKADIDASVEFCLQTFDKIDGLLHFAAILDTHQLDELTPEIWDTVMNVNLRGTFLLVQSVAPIMRKQLAGRIVLTASDSARMGSLVSGPAYAASKGGVIALTKTFALGLGKFNITCNAVCPGLTMTGMSSGWSSDLIQGVSNRTPLGRLAQPEEIASVAVFLASDSASFMTGEVVEVNGGIHFD</sequence>
<dbReference type="InterPro" id="IPR020904">
    <property type="entry name" value="Sc_DH/Rdtase_CS"/>
</dbReference>
<comment type="similarity">
    <text evidence="1">Belongs to the short-chain dehydrogenases/reductases (SDR) family.</text>
</comment>
<dbReference type="PANTHER" id="PTHR42760">
    <property type="entry name" value="SHORT-CHAIN DEHYDROGENASES/REDUCTASES FAMILY MEMBER"/>
    <property type="match status" value="1"/>
</dbReference>
<dbReference type="InterPro" id="IPR036291">
    <property type="entry name" value="NAD(P)-bd_dom_sf"/>
</dbReference>